<keyword evidence="3" id="KW-1185">Reference proteome</keyword>
<proteinExistence type="predicted"/>
<keyword evidence="1" id="KW-1133">Transmembrane helix</keyword>
<keyword evidence="1" id="KW-0812">Transmembrane</keyword>
<name>A0A1H8CGF0_9FLAO</name>
<feature type="transmembrane region" description="Helical" evidence="1">
    <location>
        <begin position="65"/>
        <end position="88"/>
    </location>
</feature>
<evidence type="ECO:0000256" key="1">
    <source>
        <dbReference type="SAM" id="Phobius"/>
    </source>
</evidence>
<evidence type="ECO:0000313" key="2">
    <source>
        <dbReference type="EMBL" id="SEM94125.1"/>
    </source>
</evidence>
<sequence>MSNVSKTYCAFCKVWVLDFSVRAFFERCIKNKFIFKINKFLDTIFFKNLLELTATNQNTLQVIKYVIFMVIVFIVFFLMNVVYALNYLRINI</sequence>
<dbReference type="EMBL" id="FOBV01000009">
    <property type="protein sequence ID" value="SEM94125.1"/>
    <property type="molecule type" value="Genomic_DNA"/>
</dbReference>
<gene>
    <name evidence="2" type="ORF">SAMN05421856_10958</name>
</gene>
<evidence type="ECO:0000313" key="3">
    <source>
        <dbReference type="Proteomes" id="UP000199450"/>
    </source>
</evidence>
<dbReference type="Proteomes" id="UP000199450">
    <property type="component" value="Unassembled WGS sequence"/>
</dbReference>
<accession>A0A1H8CGF0</accession>
<dbReference type="AlphaFoldDB" id="A0A1H8CGF0"/>
<reference evidence="3" key="1">
    <citation type="submission" date="2016-10" db="EMBL/GenBank/DDBJ databases">
        <authorList>
            <person name="Varghese N."/>
            <person name="Submissions S."/>
        </authorList>
    </citation>
    <scope>NUCLEOTIDE SEQUENCE [LARGE SCALE GENOMIC DNA]</scope>
    <source>
        <strain evidence="3">DSM 17453</strain>
    </source>
</reference>
<organism evidence="2 3">
    <name type="scientific">Chryseobacterium taichungense</name>
    <dbReference type="NCBI Taxonomy" id="295069"/>
    <lineage>
        <taxon>Bacteria</taxon>
        <taxon>Pseudomonadati</taxon>
        <taxon>Bacteroidota</taxon>
        <taxon>Flavobacteriia</taxon>
        <taxon>Flavobacteriales</taxon>
        <taxon>Weeksellaceae</taxon>
        <taxon>Chryseobacterium group</taxon>
        <taxon>Chryseobacterium</taxon>
    </lineage>
</organism>
<keyword evidence="1" id="KW-0472">Membrane</keyword>
<protein>
    <submittedName>
        <fullName evidence="2">Uncharacterized protein</fullName>
    </submittedName>
</protein>